<dbReference type="Proteomes" id="UP000304912">
    <property type="component" value="Plasmid plas12"/>
</dbReference>
<dbReference type="EMBL" id="CP039853">
    <property type="protein sequence ID" value="QCZ95430.1"/>
    <property type="molecule type" value="Genomic_DNA"/>
</dbReference>
<dbReference type="RefSeq" id="WP_139758127.1">
    <property type="nucleotide sequence ID" value="NZ_CP039853.1"/>
</dbReference>
<keyword evidence="2" id="KW-0614">Plasmid</keyword>
<evidence type="ECO:0000313" key="3">
    <source>
        <dbReference type="Proteomes" id="UP000304912"/>
    </source>
</evidence>
<proteinExistence type="predicted"/>
<dbReference type="GO" id="GO:0003677">
    <property type="term" value="F:DNA binding"/>
    <property type="evidence" value="ECO:0007669"/>
    <property type="project" value="InterPro"/>
</dbReference>
<accession>A0A5B7YJE0</accession>
<dbReference type="InterPro" id="IPR046847">
    <property type="entry name" value="Xre-like_HTH"/>
</dbReference>
<organism evidence="2 3">
    <name type="scientific">Salinimonas iocasae</name>
    <dbReference type="NCBI Taxonomy" id="2572577"/>
    <lineage>
        <taxon>Bacteria</taxon>
        <taxon>Pseudomonadati</taxon>
        <taxon>Pseudomonadota</taxon>
        <taxon>Gammaproteobacteria</taxon>
        <taxon>Alteromonadales</taxon>
        <taxon>Alteromonadaceae</taxon>
        <taxon>Alteromonas/Salinimonas group</taxon>
        <taxon>Salinimonas</taxon>
    </lineage>
</organism>
<keyword evidence="3" id="KW-1185">Reference proteome</keyword>
<name>A0A5B7YJE0_9ALTE</name>
<geneLocation type="plasmid" evidence="2 3">
    <name>plas12</name>
</geneLocation>
<reference evidence="2 3" key="1">
    <citation type="submission" date="2019-04" db="EMBL/GenBank/DDBJ databases">
        <title>Salinimonas iocasae sp. nov., a halophilic bacterium isolated from the outer tube casing of tubeworms in Okinawa Trough.</title>
        <authorList>
            <person name="Zhang H."/>
            <person name="Wang H."/>
            <person name="Li C."/>
        </authorList>
    </citation>
    <scope>NUCLEOTIDE SEQUENCE [LARGE SCALE GENOMIC DNA]</scope>
    <source>
        <strain evidence="2 3">KX18D6</strain>
        <plasmid evidence="2 3">plas12</plasmid>
    </source>
</reference>
<protein>
    <submittedName>
        <fullName evidence="2">DUF2384 domain-containing protein</fullName>
    </submittedName>
</protein>
<sequence length="129" mass="14347">MQAVTELASSNAASKSLHVAVNILTKWKATTEQMATILGVSTASINRAKRKGTVSLSRDQLDRVSYILNMHAALRTVFDNPENVYGFVRKRNHNPFFNGATPFDLMVQGSMATLYEVFKRVDGLRGAQW</sequence>
<dbReference type="KEGG" id="salk:FBQ74_18000"/>
<dbReference type="AlphaFoldDB" id="A0A5B7YJE0"/>
<evidence type="ECO:0000313" key="2">
    <source>
        <dbReference type="EMBL" id="QCZ95430.1"/>
    </source>
</evidence>
<feature type="domain" description="Antitoxin Xre-like helix-turn-helix" evidence="1">
    <location>
        <begin position="19"/>
        <end position="68"/>
    </location>
</feature>
<gene>
    <name evidence="2" type="ORF">FBQ74_18000</name>
</gene>
<dbReference type="OrthoDB" id="117888at2"/>
<evidence type="ECO:0000259" key="1">
    <source>
        <dbReference type="Pfam" id="PF20432"/>
    </source>
</evidence>
<dbReference type="Pfam" id="PF20432">
    <property type="entry name" value="Xre-like-HTH"/>
    <property type="match status" value="1"/>
</dbReference>